<reference evidence="5 6" key="1">
    <citation type="submission" date="2020-10" db="EMBL/GenBank/DDBJ databases">
        <title>Blautia liquoris sp.nov., isolated from the mud in a fermentation cellar used for the production of Chinese strong-flavoured liquor.</title>
        <authorList>
            <person name="Lu L."/>
        </authorList>
    </citation>
    <scope>NUCLEOTIDE SEQUENCE [LARGE SCALE GENOMIC DNA]</scope>
    <source>
        <strain evidence="5 6">LZLJ-3</strain>
    </source>
</reference>
<keyword evidence="6" id="KW-1185">Reference proteome</keyword>
<evidence type="ECO:0000313" key="5">
    <source>
        <dbReference type="EMBL" id="QOV18622.1"/>
    </source>
</evidence>
<protein>
    <submittedName>
        <fullName evidence="5">3-keto-5-aminohexanoate cleavage protein</fullName>
    </submittedName>
</protein>
<dbReference type="Pfam" id="PF05853">
    <property type="entry name" value="BKACE"/>
    <property type="match status" value="1"/>
</dbReference>
<keyword evidence="3" id="KW-0479">Metal-binding</keyword>
<proteinExistence type="predicted"/>
<dbReference type="GO" id="GO:0043720">
    <property type="term" value="F:3-keto-5-aminohexanoate cleavage activity"/>
    <property type="evidence" value="ECO:0007669"/>
    <property type="project" value="InterPro"/>
</dbReference>
<dbReference type="KEGG" id="bliq:INP51_11485"/>
<gene>
    <name evidence="5" type="ORF">INP51_11485</name>
</gene>
<evidence type="ECO:0000256" key="3">
    <source>
        <dbReference type="ARBA" id="ARBA00022723"/>
    </source>
</evidence>
<sequence>MDKIIVSIAPCKAGEPVCAEKLAEDVKQCANLGASMVHLHCRLPDGSLSADTSYMKKCFEKIGEKADLVFQASTGGVSDMNIKERCNPLFYQRVESASLNAGSTNMGNDVYINSEAEIMYCSKMIYEHKIIPDIEVFDIGMIHNIERLKTKIPFREPVYYNLVFGHLGGMQAQPEDLTAFRSLIPGNARWGVTHYGRDNWTFLAMAIAMGASTVRIGFEDSAWISETKEANYNYQLMERLSSIIRAMGREMATPQEARRMMGVL</sequence>
<dbReference type="InterPro" id="IPR013785">
    <property type="entry name" value="Aldolase_TIM"/>
</dbReference>
<evidence type="ECO:0000256" key="4">
    <source>
        <dbReference type="ARBA" id="ARBA00022833"/>
    </source>
</evidence>
<accession>A0A7M2RGY0</accession>
<evidence type="ECO:0000256" key="2">
    <source>
        <dbReference type="ARBA" id="ARBA00022679"/>
    </source>
</evidence>
<dbReference type="AlphaFoldDB" id="A0A7M2RGY0"/>
<organism evidence="5 6">
    <name type="scientific">Blautia liquoris</name>
    <dbReference type="NCBI Taxonomy" id="2779518"/>
    <lineage>
        <taxon>Bacteria</taxon>
        <taxon>Bacillati</taxon>
        <taxon>Bacillota</taxon>
        <taxon>Clostridia</taxon>
        <taxon>Lachnospirales</taxon>
        <taxon>Lachnospiraceae</taxon>
        <taxon>Blautia</taxon>
    </lineage>
</organism>
<keyword evidence="4" id="KW-0862">Zinc</keyword>
<dbReference type="InterPro" id="IPR008567">
    <property type="entry name" value="BKACE"/>
</dbReference>
<dbReference type="EMBL" id="CP063304">
    <property type="protein sequence ID" value="QOV18622.1"/>
    <property type="molecule type" value="Genomic_DNA"/>
</dbReference>
<name>A0A7M2RGY0_9FIRM</name>
<dbReference type="GO" id="GO:0046872">
    <property type="term" value="F:metal ion binding"/>
    <property type="evidence" value="ECO:0007669"/>
    <property type="project" value="UniProtKB-KW"/>
</dbReference>
<dbReference type="PANTHER" id="PTHR37418">
    <property type="entry name" value="3-KETO-5-AMINOHEXANOATE CLEAVAGE ENZYME-RELATED"/>
    <property type="match status" value="1"/>
</dbReference>
<evidence type="ECO:0000256" key="1">
    <source>
        <dbReference type="ARBA" id="ARBA00001947"/>
    </source>
</evidence>
<dbReference type="RefSeq" id="WP_193734984.1">
    <property type="nucleotide sequence ID" value="NZ_CP063304.1"/>
</dbReference>
<evidence type="ECO:0000313" key="6">
    <source>
        <dbReference type="Proteomes" id="UP000593601"/>
    </source>
</evidence>
<comment type="cofactor">
    <cofactor evidence="1">
        <name>Zn(2+)</name>
        <dbReference type="ChEBI" id="CHEBI:29105"/>
    </cofactor>
</comment>
<dbReference type="Proteomes" id="UP000593601">
    <property type="component" value="Chromosome"/>
</dbReference>
<dbReference type="Gene3D" id="3.20.20.70">
    <property type="entry name" value="Aldolase class I"/>
    <property type="match status" value="1"/>
</dbReference>
<dbReference type="PANTHER" id="PTHR37418:SF2">
    <property type="entry name" value="3-KETO-5-AMINOHEXANOATE CLEAVAGE ENZYME"/>
    <property type="match status" value="1"/>
</dbReference>
<keyword evidence="2" id="KW-0808">Transferase</keyword>